<proteinExistence type="predicted"/>
<feature type="compositionally biased region" description="Polar residues" evidence="1">
    <location>
        <begin position="16"/>
        <end position="26"/>
    </location>
</feature>
<feature type="region of interest" description="Disordered" evidence="1">
    <location>
        <begin position="1"/>
        <end position="358"/>
    </location>
</feature>
<feature type="compositionally biased region" description="Pro residues" evidence="1">
    <location>
        <begin position="1"/>
        <end position="15"/>
    </location>
</feature>
<dbReference type="AlphaFoldDB" id="A0A0J0XI44"/>
<dbReference type="Proteomes" id="UP000053611">
    <property type="component" value="Unassembled WGS sequence"/>
</dbReference>
<reference evidence="2 3" key="1">
    <citation type="submission" date="2015-03" db="EMBL/GenBank/DDBJ databases">
        <title>Genomics and transcriptomics of the oil-accumulating basidiomycete yeast T. oleaginosus allow insights into substrate utilization and the diverse evolutionary trajectories of mating systems in fungi.</title>
        <authorList>
            <consortium name="DOE Joint Genome Institute"/>
            <person name="Kourist R."/>
            <person name="Kracht O."/>
            <person name="Bracharz F."/>
            <person name="Lipzen A."/>
            <person name="Nolan M."/>
            <person name="Ohm R."/>
            <person name="Grigoriev I."/>
            <person name="Sun S."/>
            <person name="Heitman J."/>
            <person name="Bruck T."/>
            <person name="Nowrousian M."/>
        </authorList>
    </citation>
    <scope>NUCLEOTIDE SEQUENCE [LARGE SCALE GENOMIC DNA]</scope>
    <source>
        <strain evidence="2 3">IBC0246</strain>
    </source>
</reference>
<evidence type="ECO:0000313" key="2">
    <source>
        <dbReference type="EMBL" id="KLT40682.1"/>
    </source>
</evidence>
<feature type="compositionally biased region" description="Basic and acidic residues" evidence="1">
    <location>
        <begin position="31"/>
        <end position="49"/>
    </location>
</feature>
<accession>A0A0J0XI44</accession>
<organism evidence="2 3">
    <name type="scientific">Cutaneotrichosporon oleaginosum</name>
    <dbReference type="NCBI Taxonomy" id="879819"/>
    <lineage>
        <taxon>Eukaryota</taxon>
        <taxon>Fungi</taxon>
        <taxon>Dikarya</taxon>
        <taxon>Basidiomycota</taxon>
        <taxon>Agaricomycotina</taxon>
        <taxon>Tremellomycetes</taxon>
        <taxon>Trichosporonales</taxon>
        <taxon>Trichosporonaceae</taxon>
        <taxon>Cutaneotrichosporon</taxon>
    </lineage>
</organism>
<protein>
    <submittedName>
        <fullName evidence="2">Uncharacterized protein</fullName>
    </submittedName>
</protein>
<feature type="compositionally biased region" description="Polar residues" evidence="1">
    <location>
        <begin position="84"/>
        <end position="93"/>
    </location>
</feature>
<feature type="compositionally biased region" description="Polar residues" evidence="1">
    <location>
        <begin position="56"/>
        <end position="70"/>
    </location>
</feature>
<feature type="compositionally biased region" description="Polar residues" evidence="1">
    <location>
        <begin position="349"/>
        <end position="358"/>
    </location>
</feature>
<dbReference type="EMBL" id="KQ087230">
    <property type="protein sequence ID" value="KLT40682.1"/>
    <property type="molecule type" value="Genomic_DNA"/>
</dbReference>
<feature type="compositionally biased region" description="Basic and acidic residues" evidence="1">
    <location>
        <begin position="334"/>
        <end position="344"/>
    </location>
</feature>
<evidence type="ECO:0000313" key="3">
    <source>
        <dbReference type="Proteomes" id="UP000053611"/>
    </source>
</evidence>
<name>A0A0J0XI44_9TREE</name>
<evidence type="ECO:0000256" key="1">
    <source>
        <dbReference type="SAM" id="MobiDB-lite"/>
    </source>
</evidence>
<sequence length="358" mass="39724">MPSLPPPSNSAPPVPNEQSLQASQPQDGEDKDIADSREAREQLLREKLRIKMAQRSAGQDANGSHPSSAAPSAREQPPDLADVTISSSTTHPSQEGAEISGPARLDTFSSNSNGHGGHPPDAGYAESRPAHDVSRPASHVARPALNEPPFDPSKSYAEAARQRFASYERNRYMPPRRRTPSPPPRRDPSPRRAVHLSSSRDRGPVSPSVRYERGDPPPEIAERGRADRRVSHSPVVERRLYERSHYPREHVREREFERPAQAVPPSTMPAPPATVVARDDLPPADTNPMETWAIESHGKAPSYKSHGPYNKQKPYDRRPYVRSPSSRGPSPSRVHYEARSRSSWDGRGPSSTKLDYRY</sequence>
<dbReference type="GeneID" id="28986113"/>
<feature type="compositionally biased region" description="Basic and acidic residues" evidence="1">
    <location>
        <begin position="210"/>
        <end position="258"/>
    </location>
</feature>
<dbReference type="RefSeq" id="XP_018277173.1">
    <property type="nucleotide sequence ID" value="XM_018425510.1"/>
</dbReference>
<feature type="compositionally biased region" description="Low complexity" evidence="1">
    <location>
        <begin position="321"/>
        <end position="333"/>
    </location>
</feature>
<keyword evidence="3" id="KW-1185">Reference proteome</keyword>
<gene>
    <name evidence="2" type="ORF">CC85DRAFT_303894</name>
</gene>